<dbReference type="Pfam" id="PF04371">
    <property type="entry name" value="PAD_porph"/>
    <property type="match status" value="1"/>
</dbReference>
<dbReference type="RefSeq" id="WP_104003284.1">
    <property type="nucleotide sequence ID" value="NZ_FNVQ01000002.1"/>
</dbReference>
<dbReference type="Gene3D" id="3.75.10.10">
    <property type="entry name" value="L-arginine/glycine Amidinotransferase, Chain A"/>
    <property type="match status" value="1"/>
</dbReference>
<dbReference type="AlphaFoldDB" id="A0A1H6AT50"/>
<dbReference type="PANTHER" id="PTHR31377">
    <property type="entry name" value="AGMATINE DEIMINASE-RELATED"/>
    <property type="match status" value="1"/>
</dbReference>
<sequence>MLVNAKPLQDGFSMPAEWAPQQRVWMIWPERTDNWRDGAVPAQQAFTAVAKAIAEFEPVTVGASASQYDRAQLALDYPGISVVEISSDDAWARDTGPTFVSNGKTVRAVDWRFNAWGGENGGLYASWDKDERVAAKMAAVAGCDRYAADFVLEGGSIHVDGEGTLITTEECLLNPNRNPHLSRADLEQLLGDYLGVSKVIWLPEGLYNDETDGHVDNCCCFVAPGELVLAWTDDPANPNYERCRAALAVIEQSRDAKGRELKVHKMPLPSAIYATEAECQGVEQVEGSQPRTPDEWLAGSYVNFLLVNGGVIMPRFGDPADEPAQALMQQMFPDRKIVAVPGREILLGGGNIHCITQQQPMP</sequence>
<organism evidence="3 4">
    <name type="scientific">Marinobacterium lutimaris</name>
    <dbReference type="NCBI Taxonomy" id="568106"/>
    <lineage>
        <taxon>Bacteria</taxon>
        <taxon>Pseudomonadati</taxon>
        <taxon>Pseudomonadota</taxon>
        <taxon>Gammaproteobacteria</taxon>
        <taxon>Oceanospirillales</taxon>
        <taxon>Oceanospirillaceae</taxon>
        <taxon>Marinobacterium</taxon>
    </lineage>
</organism>
<dbReference type="EMBL" id="FNVQ01000002">
    <property type="protein sequence ID" value="SEG51394.1"/>
    <property type="molecule type" value="Genomic_DNA"/>
</dbReference>
<dbReference type="Proteomes" id="UP000236745">
    <property type="component" value="Unassembled WGS sequence"/>
</dbReference>
<dbReference type="GO" id="GO:0009446">
    <property type="term" value="P:putrescine biosynthetic process"/>
    <property type="evidence" value="ECO:0007669"/>
    <property type="project" value="InterPro"/>
</dbReference>
<dbReference type="EC" id="3.5.3.12" evidence="2"/>
<dbReference type="NCBIfam" id="NF010070">
    <property type="entry name" value="PRK13551.1"/>
    <property type="match status" value="1"/>
</dbReference>
<evidence type="ECO:0000313" key="4">
    <source>
        <dbReference type="Proteomes" id="UP000236745"/>
    </source>
</evidence>
<dbReference type="GO" id="GO:0004668">
    <property type="term" value="F:protein-arginine deiminase activity"/>
    <property type="evidence" value="ECO:0007669"/>
    <property type="project" value="InterPro"/>
</dbReference>
<protein>
    <recommendedName>
        <fullName evidence="2">Putative agmatine deiminase</fullName>
        <ecNumber evidence="2">3.5.3.12</ecNumber>
    </recommendedName>
    <alternativeName>
        <fullName evidence="2">Agmatine iminohydrolase</fullName>
    </alternativeName>
</protein>
<dbReference type="OrthoDB" id="9808013at2"/>
<proteinExistence type="inferred from homology"/>
<dbReference type="InterPro" id="IPR007466">
    <property type="entry name" value="Peptidyl-Arg-deiminase_porph"/>
</dbReference>
<comment type="similarity">
    <text evidence="2">Belongs to the agmatine deiminase family.</text>
</comment>
<dbReference type="InterPro" id="IPR017754">
    <property type="entry name" value="Agmatine_deiminase"/>
</dbReference>
<gene>
    <name evidence="2" type="primary">aguA</name>
    <name evidence="3" type="ORF">SAMN05444390_102178</name>
</gene>
<dbReference type="SUPFAM" id="SSF55909">
    <property type="entry name" value="Pentein"/>
    <property type="match status" value="1"/>
</dbReference>
<evidence type="ECO:0000256" key="2">
    <source>
        <dbReference type="HAMAP-Rule" id="MF_01841"/>
    </source>
</evidence>
<evidence type="ECO:0000256" key="1">
    <source>
        <dbReference type="ARBA" id="ARBA00022801"/>
    </source>
</evidence>
<name>A0A1H6AT50_9GAMM</name>
<keyword evidence="4" id="KW-1185">Reference proteome</keyword>
<feature type="active site" description="Amidino-cysteine intermediate" evidence="2">
    <location>
        <position position="354"/>
    </location>
</feature>
<dbReference type="PANTHER" id="PTHR31377:SF0">
    <property type="entry name" value="AGMATINE DEIMINASE-RELATED"/>
    <property type="match status" value="1"/>
</dbReference>
<dbReference type="GO" id="GO:0047632">
    <property type="term" value="F:agmatine deiminase activity"/>
    <property type="evidence" value="ECO:0007669"/>
    <property type="project" value="UniProtKB-UniRule"/>
</dbReference>
<dbReference type="HAMAP" id="MF_01841">
    <property type="entry name" value="Agmatine_deimin"/>
    <property type="match status" value="1"/>
</dbReference>
<evidence type="ECO:0000313" key="3">
    <source>
        <dbReference type="EMBL" id="SEG51394.1"/>
    </source>
</evidence>
<reference evidence="3 4" key="1">
    <citation type="submission" date="2016-10" db="EMBL/GenBank/DDBJ databases">
        <authorList>
            <person name="de Groot N.N."/>
        </authorList>
    </citation>
    <scope>NUCLEOTIDE SEQUENCE [LARGE SCALE GENOMIC DNA]</scope>
    <source>
        <strain evidence="3 4">DSM 22012</strain>
    </source>
</reference>
<keyword evidence="1 2" id="KW-0378">Hydrolase</keyword>
<accession>A0A1H6AT50</accession>
<comment type="catalytic activity">
    <reaction evidence="2">
        <text>agmatine + H2O = N-carbamoylputrescine + NH4(+)</text>
        <dbReference type="Rhea" id="RHEA:18037"/>
        <dbReference type="ChEBI" id="CHEBI:15377"/>
        <dbReference type="ChEBI" id="CHEBI:28938"/>
        <dbReference type="ChEBI" id="CHEBI:58145"/>
        <dbReference type="ChEBI" id="CHEBI:58318"/>
        <dbReference type="EC" id="3.5.3.12"/>
    </reaction>
</comment>
<dbReference type="NCBIfam" id="TIGR03380">
    <property type="entry name" value="agmatine_aguA"/>
    <property type="match status" value="1"/>
</dbReference>